<protein>
    <submittedName>
        <fullName evidence="2">Alpha/beta hydrolase</fullName>
    </submittedName>
</protein>
<dbReference type="EMBL" id="JACARG010000021">
    <property type="protein sequence ID" value="NWE13742.1"/>
    <property type="molecule type" value="Genomic_DNA"/>
</dbReference>
<dbReference type="AlphaFoldDB" id="A0A7Y8JPW9"/>
<dbReference type="Gene3D" id="3.40.50.1820">
    <property type="entry name" value="alpha/beta hydrolase"/>
    <property type="match status" value="1"/>
</dbReference>
<dbReference type="PANTHER" id="PTHR22946">
    <property type="entry name" value="DIENELACTONE HYDROLASE DOMAIN-CONTAINING PROTEIN-RELATED"/>
    <property type="match status" value="1"/>
</dbReference>
<dbReference type="GO" id="GO:0016787">
    <property type="term" value="F:hydrolase activity"/>
    <property type="evidence" value="ECO:0007669"/>
    <property type="project" value="UniProtKB-KW"/>
</dbReference>
<dbReference type="PANTHER" id="PTHR22946:SF12">
    <property type="entry name" value="CONIDIAL PIGMENT BIOSYNTHESIS PROTEIN AYG1 (AFU_ORTHOLOGUE AFUA_2G17550)"/>
    <property type="match status" value="1"/>
</dbReference>
<name>A0A7Y8JPW9_9PSED</name>
<dbReference type="InterPro" id="IPR029058">
    <property type="entry name" value="AB_hydrolase_fold"/>
</dbReference>
<reference evidence="2 3" key="1">
    <citation type="submission" date="2020-04" db="EMBL/GenBank/DDBJ databases">
        <title>Molecular characterization of pseudomonads from Agaricus bisporus reveal novel blotch 2 pathogens in Western Europe.</title>
        <authorList>
            <person name="Taparia T."/>
            <person name="Krijger M."/>
            <person name="Haynes E."/>
            <person name="Elpinstone J.G."/>
            <person name="Noble R."/>
            <person name="Van Der Wolf J."/>
        </authorList>
    </citation>
    <scope>NUCLEOTIDE SEQUENCE [LARGE SCALE GENOMIC DNA]</scope>
    <source>
        <strain evidence="2 3">IPO3782</strain>
    </source>
</reference>
<gene>
    <name evidence="2" type="ORF">HX822_12415</name>
</gene>
<dbReference type="SUPFAM" id="SSF53474">
    <property type="entry name" value="alpha/beta-Hydrolases"/>
    <property type="match status" value="1"/>
</dbReference>
<evidence type="ECO:0000313" key="3">
    <source>
        <dbReference type="Proteomes" id="UP000531950"/>
    </source>
</evidence>
<dbReference type="Pfam" id="PF06500">
    <property type="entry name" value="FrsA-like"/>
    <property type="match status" value="1"/>
</dbReference>
<proteinExistence type="predicted"/>
<sequence>MKFLFKNESFSFETLRTAGFAGYSGADLGEVLMTAKAIPEGNETAWLREWEATADRVAGLAEHSLARGHRVSAREAFFRAANYYRTAEFFKRANPETDKDVARISNASRKAFISAAQLLDTPFEIVSIPYEGTTLPGYLFLADDSGSPKPTIIYNNGFDSTQEESYYAIAAAALLRGYNVLAFDGPGQGSVIRDQRIPFRHDWEAVITPVIDFALTRPQVLADKIALFGYSLGGYLVARAAAYEHRVAAIILDDGLYDFNFAFRNALPSFLTKWISNKQDSLAEPLLNLARLLNTGKRWALDNGKWTFGVTSGAEFIRLTKQYTLKDCAHLIKAATLVLDAENDQFLKGQPEQVHAVLTCPKHLALLLTSEGAGEHCHMGAMSRVHQTIFDWLDETFA</sequence>
<evidence type="ECO:0000313" key="2">
    <source>
        <dbReference type="EMBL" id="NWE13742.1"/>
    </source>
</evidence>
<dbReference type="InterPro" id="IPR050261">
    <property type="entry name" value="FrsA_esterase"/>
</dbReference>
<dbReference type="Gene3D" id="1.20.1440.110">
    <property type="entry name" value="acylaminoacyl peptidase"/>
    <property type="match status" value="1"/>
</dbReference>
<dbReference type="Proteomes" id="UP000531950">
    <property type="component" value="Unassembled WGS sequence"/>
</dbReference>
<comment type="caution">
    <text evidence="2">The sequence shown here is derived from an EMBL/GenBank/DDBJ whole genome shotgun (WGS) entry which is preliminary data.</text>
</comment>
<keyword evidence="1 2" id="KW-0378">Hydrolase</keyword>
<organism evidence="2 3">
    <name type="scientific">Pseudomonas yamanorum</name>
    <dbReference type="NCBI Taxonomy" id="515393"/>
    <lineage>
        <taxon>Bacteria</taxon>
        <taxon>Pseudomonadati</taxon>
        <taxon>Pseudomonadota</taxon>
        <taxon>Gammaproteobacteria</taxon>
        <taxon>Pseudomonadales</taxon>
        <taxon>Pseudomonadaceae</taxon>
        <taxon>Pseudomonas</taxon>
    </lineage>
</organism>
<evidence type="ECO:0000256" key="1">
    <source>
        <dbReference type="ARBA" id="ARBA00022801"/>
    </source>
</evidence>
<accession>A0A7Y8JPW9</accession>
<dbReference type="RefSeq" id="WP_177077731.1">
    <property type="nucleotide sequence ID" value="NZ_JACARG010000021.1"/>
</dbReference>
<dbReference type="InterPro" id="IPR010520">
    <property type="entry name" value="FrsA-like"/>
</dbReference>